<reference evidence="1 2" key="1">
    <citation type="submission" date="2015-10" db="EMBL/GenBank/DDBJ databases">
        <title>Genome analyses suggest a sexual origin of heterokaryosis in a supposedly ancient asexual fungus.</title>
        <authorList>
            <person name="Ropars J."/>
            <person name="Sedzielewska K."/>
            <person name="Noel J."/>
            <person name="Charron P."/>
            <person name="Farinelli L."/>
            <person name="Marton T."/>
            <person name="Kruger M."/>
            <person name="Pelin A."/>
            <person name="Brachmann A."/>
            <person name="Corradi N."/>
        </authorList>
    </citation>
    <scope>NUCLEOTIDE SEQUENCE [LARGE SCALE GENOMIC DNA]</scope>
    <source>
        <strain evidence="1 2">A4</strain>
    </source>
</reference>
<protein>
    <submittedName>
        <fullName evidence="1">Uncharacterized protein</fullName>
    </submittedName>
</protein>
<proteinExistence type="predicted"/>
<dbReference type="PANTHER" id="PTHR35871:SF1">
    <property type="entry name" value="CXC1-LIKE CYSTEINE CLUSTER ASSOCIATED WITH KDZ TRANSPOSASES DOMAIN-CONTAINING PROTEIN"/>
    <property type="match status" value="1"/>
</dbReference>
<dbReference type="PANTHER" id="PTHR35871">
    <property type="entry name" value="EXPRESSED PROTEIN"/>
    <property type="match status" value="1"/>
</dbReference>
<evidence type="ECO:0000313" key="1">
    <source>
        <dbReference type="EMBL" id="PKY45067.1"/>
    </source>
</evidence>
<dbReference type="VEuPathDB" id="FungiDB:RhiirA1_457163"/>
<keyword evidence="2" id="KW-1185">Reference proteome</keyword>
<name>A0A2I1GEK6_9GLOM</name>
<dbReference type="Proteomes" id="UP000234323">
    <property type="component" value="Unassembled WGS sequence"/>
</dbReference>
<organism evidence="1 2">
    <name type="scientific">Rhizophagus irregularis</name>
    <dbReference type="NCBI Taxonomy" id="588596"/>
    <lineage>
        <taxon>Eukaryota</taxon>
        <taxon>Fungi</taxon>
        <taxon>Fungi incertae sedis</taxon>
        <taxon>Mucoromycota</taxon>
        <taxon>Glomeromycotina</taxon>
        <taxon>Glomeromycetes</taxon>
        <taxon>Glomerales</taxon>
        <taxon>Glomeraceae</taxon>
        <taxon>Rhizophagus</taxon>
    </lineage>
</organism>
<dbReference type="AlphaFoldDB" id="A0A2I1GEK6"/>
<feature type="non-terminal residue" evidence="1">
    <location>
        <position position="383"/>
    </location>
</feature>
<comment type="caution">
    <text evidence="1">The sequence shown here is derived from an EMBL/GenBank/DDBJ whole genome shotgun (WGS) entry which is preliminary data.</text>
</comment>
<dbReference type="VEuPathDB" id="FungiDB:RhiirFUN_009035"/>
<accession>A0A2I1GEK6</accession>
<dbReference type="EMBL" id="LLXI01000362">
    <property type="protein sequence ID" value="PKY45067.1"/>
    <property type="molecule type" value="Genomic_DNA"/>
</dbReference>
<evidence type="ECO:0000313" key="2">
    <source>
        <dbReference type="Proteomes" id="UP000234323"/>
    </source>
</evidence>
<sequence>MPQKKRKIQLAAARKSKALKAKNETNEAWLRIISSDDDNELSDYHDSDDDWYDDELENDLNQISQTAFDVMIENAKDPSAFTNNRPLVYIGNSERTQRRKNSANKIAAAGTSKLDTFFPTFQSHQQISHQSTKELMDKLKQLEKDQEQEGFEIALEDVKRLIADKSLNLQVKSRLQLIMQYINLRLKGLKSMDASKTLAVSIGKGDYQARLIRSWTQNFIVHRQIPVSMRGNVGCNVTVSGFKTYIEQEVFPSMGIKRKKTISENTVRAWLKHFGWEFRVGKKDVYYDGHERPDVIEYRKHFLNKIFELEKRMPKPLNDNIMVLEEPILNPLQKKGAGLSLHVSDFLTEVDGRLKTEENEACVIMKPGTNRDGWWKTDDLIKQ</sequence>
<gene>
    <name evidence="1" type="ORF">RhiirA4_459560</name>
</gene>